<dbReference type="InterPro" id="IPR021291">
    <property type="entry name" value="Tsr0524-like"/>
</dbReference>
<geneLocation type="plastid" evidence="1"/>
<dbReference type="AlphaFoldDB" id="A0A9Y1I341"/>
<gene>
    <name evidence="1" type="primary">ycf86</name>
    <name evidence="1" type="ORF">GAYE_10879_006</name>
</gene>
<proteinExistence type="predicted"/>
<accession>A0A9Y1I341</accession>
<keyword evidence="1" id="KW-0934">Plastid</keyword>
<protein>
    <submittedName>
        <fullName evidence="1">Uncharacterized protein</fullName>
    </submittedName>
</protein>
<dbReference type="EMBL" id="OP616814">
    <property type="protein sequence ID" value="WDA99411.1"/>
    <property type="molecule type" value="Genomic_DNA"/>
</dbReference>
<reference evidence="1" key="1">
    <citation type="journal article" date="2023" name="J. Phycol.">
        <title>Revised classification of the Cyanidiophyceae based on plastid genome data with descriptions of the Cavernulicolales ord. nov. and Galdieriales ord. nov. (Rhodophyta).</title>
        <authorList>
            <person name="Park S.I."/>
            <person name="Cho C.H."/>
            <person name="Ciniglia C."/>
            <person name="Huang T.Y."/>
            <person name="Liu S.L."/>
            <person name="Bustamante D.E."/>
            <person name="Calderon M.S."/>
            <person name="Mansilla A."/>
            <person name="McDermott T."/>
            <person name="Andersen R.A."/>
            <person name="Yoon H.S."/>
        </authorList>
    </citation>
    <scope>NUCLEOTIDE SEQUENCE</scope>
</reference>
<name>A0A9Y1I341_9RHOD</name>
<sequence length="62" mass="7285">MGQKVYLYKLRNPNTCELTDKIGKVGIVRGLRLTESNIIVLIVEFDSQVRIWFFEDELKIIK</sequence>
<evidence type="ECO:0000313" key="1">
    <source>
        <dbReference type="EMBL" id="WDA99411.1"/>
    </source>
</evidence>
<organism evidence="1">
    <name type="scientific">Galdieria yellowstonensis</name>
    <dbReference type="NCBI Taxonomy" id="3028027"/>
    <lineage>
        <taxon>Eukaryota</taxon>
        <taxon>Rhodophyta</taxon>
        <taxon>Bangiophyceae</taxon>
        <taxon>Galdieriales</taxon>
        <taxon>Galdieriaceae</taxon>
        <taxon>Galdieria</taxon>
    </lineage>
</organism>
<dbReference type="Pfam" id="PF11061">
    <property type="entry name" value="Tsr0524-like"/>
    <property type="match status" value="1"/>
</dbReference>